<protein>
    <submittedName>
        <fullName evidence="1">Uncharacterized protein</fullName>
    </submittedName>
</protein>
<keyword evidence="2" id="KW-1185">Reference proteome</keyword>
<name>A6P1F1_9FIRM</name>
<evidence type="ECO:0000313" key="1">
    <source>
        <dbReference type="EMBL" id="EDM97843.1"/>
    </source>
</evidence>
<sequence>MIPLYSLHIDLTSNTPKSKLHLEYASILQINIDNKMYMNKNIRQMSVTYTIIHSFRKYSKQSLKLGLKRKIF</sequence>
<dbReference type="Proteomes" id="UP000003639">
    <property type="component" value="Unassembled WGS sequence"/>
</dbReference>
<evidence type="ECO:0000313" key="2">
    <source>
        <dbReference type="Proteomes" id="UP000003639"/>
    </source>
</evidence>
<proteinExistence type="predicted"/>
<accession>A6P1F1</accession>
<dbReference type="EMBL" id="AAXG02000047">
    <property type="protein sequence ID" value="EDM97843.1"/>
    <property type="molecule type" value="Genomic_DNA"/>
</dbReference>
<organism evidence="1 2">
    <name type="scientific">Pseudoflavonifractor capillosus ATCC 29799</name>
    <dbReference type="NCBI Taxonomy" id="411467"/>
    <lineage>
        <taxon>Bacteria</taxon>
        <taxon>Bacillati</taxon>
        <taxon>Bacillota</taxon>
        <taxon>Clostridia</taxon>
        <taxon>Eubacteriales</taxon>
        <taxon>Oscillospiraceae</taxon>
        <taxon>Pseudoflavonifractor</taxon>
    </lineage>
</organism>
<gene>
    <name evidence="1" type="ORF">BACCAP_04318</name>
</gene>
<reference evidence="1 2" key="2">
    <citation type="submission" date="2007-06" db="EMBL/GenBank/DDBJ databases">
        <title>Draft genome sequence of Pseudoflavonifractor capillosus ATCC 29799.</title>
        <authorList>
            <person name="Sudarsanam P."/>
            <person name="Ley R."/>
            <person name="Guruge J."/>
            <person name="Turnbaugh P.J."/>
            <person name="Mahowald M."/>
            <person name="Liep D."/>
            <person name="Gordon J."/>
        </authorList>
    </citation>
    <scope>NUCLEOTIDE SEQUENCE [LARGE SCALE GENOMIC DNA]</scope>
    <source>
        <strain evidence="1 2">ATCC 29799</strain>
    </source>
</reference>
<reference evidence="1 2" key="1">
    <citation type="submission" date="2007-04" db="EMBL/GenBank/DDBJ databases">
        <authorList>
            <person name="Fulton L."/>
            <person name="Clifton S."/>
            <person name="Fulton B."/>
            <person name="Xu J."/>
            <person name="Minx P."/>
            <person name="Pepin K.H."/>
            <person name="Johnson M."/>
            <person name="Thiruvilangam P."/>
            <person name="Bhonagiri V."/>
            <person name="Nash W.E."/>
            <person name="Mardis E.R."/>
            <person name="Wilson R.K."/>
        </authorList>
    </citation>
    <scope>NUCLEOTIDE SEQUENCE [LARGE SCALE GENOMIC DNA]</scope>
    <source>
        <strain evidence="1 2">ATCC 29799</strain>
    </source>
</reference>
<dbReference type="AlphaFoldDB" id="A6P1F1"/>
<comment type="caution">
    <text evidence="1">The sequence shown here is derived from an EMBL/GenBank/DDBJ whole genome shotgun (WGS) entry which is preliminary data.</text>
</comment>